<feature type="transmembrane region" description="Helical" evidence="1">
    <location>
        <begin position="163"/>
        <end position="179"/>
    </location>
</feature>
<dbReference type="AlphaFoldDB" id="J9DN41"/>
<dbReference type="InParanoid" id="J9DN41"/>
<dbReference type="OMA" id="TCYRDAF"/>
<feature type="transmembrane region" description="Helical" evidence="1">
    <location>
        <begin position="139"/>
        <end position="157"/>
    </location>
</feature>
<dbReference type="VEuPathDB" id="MicrosporidiaDB:EDEG_02827"/>
<keyword evidence="1" id="KW-0472">Membrane</keyword>
<dbReference type="EMBL" id="AFBI03000056">
    <property type="protein sequence ID" value="EJW02787.1"/>
    <property type="molecule type" value="Genomic_DNA"/>
</dbReference>
<reference evidence="2 3" key="1">
    <citation type="submission" date="2011-08" db="EMBL/GenBank/DDBJ databases">
        <authorList>
            <person name="Liu Z.J."/>
            <person name="Shi F.L."/>
            <person name="Lu J.Q."/>
            <person name="Li M."/>
            <person name="Wang Z.L."/>
        </authorList>
    </citation>
    <scope>NUCLEOTIDE SEQUENCE [LARGE SCALE GENOMIC DNA]</scope>
    <source>
        <strain evidence="2 3">USNM 41457</strain>
    </source>
</reference>
<gene>
    <name evidence="2" type="ORF">EDEG_02827</name>
</gene>
<feature type="transmembrane region" description="Helical" evidence="1">
    <location>
        <begin position="58"/>
        <end position="81"/>
    </location>
</feature>
<reference evidence="3" key="2">
    <citation type="submission" date="2015-07" db="EMBL/GenBank/DDBJ databases">
        <title>Contrasting host-pathogen interactions and genome evolution in two generalist and specialist microsporidian pathogens of mosquitoes.</title>
        <authorList>
            <consortium name="The Broad Institute Genomics Platform"/>
            <consortium name="The Broad Institute Genome Sequencing Center for Infectious Disease"/>
            <person name="Cuomo C.A."/>
            <person name="Sanscrainte N.D."/>
            <person name="Goldberg J.M."/>
            <person name="Heiman D."/>
            <person name="Young S."/>
            <person name="Zeng Q."/>
            <person name="Becnel J.J."/>
            <person name="Birren B.W."/>
        </authorList>
    </citation>
    <scope>NUCLEOTIDE SEQUENCE [LARGE SCALE GENOMIC DNA]</scope>
    <source>
        <strain evidence="3">USNM 41457</strain>
    </source>
</reference>
<keyword evidence="1" id="KW-1133">Transmembrane helix</keyword>
<feature type="transmembrane region" description="Helical" evidence="1">
    <location>
        <begin position="222"/>
        <end position="248"/>
    </location>
</feature>
<dbReference type="HOGENOM" id="CLU_1065690_0_0_1"/>
<feature type="transmembrane region" description="Helical" evidence="1">
    <location>
        <begin position="191"/>
        <end position="216"/>
    </location>
</feature>
<protein>
    <submittedName>
        <fullName evidence="2">Uncharacterized protein</fullName>
    </submittedName>
</protein>
<evidence type="ECO:0000256" key="1">
    <source>
        <dbReference type="SAM" id="Phobius"/>
    </source>
</evidence>
<dbReference type="Proteomes" id="UP000003163">
    <property type="component" value="Unassembled WGS sequence"/>
</dbReference>
<sequence length="261" mass="30003">MFNTMIINRKYKYNGIKVPSIFLLIISMLAEISASTTSSPKLFWLNYPVYINENSSIIIDILYGFVMLMLIFGCCCTYEFLENMQKQFVSGLSLYFLLCHIPSVLSIRTSIYLFPMHSLAFFAAIVAGVFSINDKFRNLFMSLGGSYIVSFIFCAIFKFRSMLIFLPPFIVLFVGFVILKKKHDKLQYCLIKTLALAMGMLIVTDCFTPLNIIMYLCGSDSIFLGITPLVTYCMFFISSIVFFIQAWYEKSLFSILKREKT</sequence>
<evidence type="ECO:0000313" key="2">
    <source>
        <dbReference type="EMBL" id="EJW02787.1"/>
    </source>
</evidence>
<name>J9DN41_EDHAE</name>
<feature type="transmembrane region" description="Helical" evidence="1">
    <location>
        <begin position="111"/>
        <end position="132"/>
    </location>
</feature>
<accession>J9DN41</accession>
<comment type="caution">
    <text evidence="2">The sequence shown here is derived from an EMBL/GenBank/DDBJ whole genome shotgun (WGS) entry which is preliminary data.</text>
</comment>
<keyword evidence="1" id="KW-0812">Transmembrane</keyword>
<keyword evidence="3" id="KW-1185">Reference proteome</keyword>
<organism evidence="2 3">
    <name type="scientific">Edhazardia aedis (strain USNM 41457)</name>
    <name type="common">Microsporidian parasite</name>
    <dbReference type="NCBI Taxonomy" id="1003232"/>
    <lineage>
        <taxon>Eukaryota</taxon>
        <taxon>Fungi</taxon>
        <taxon>Fungi incertae sedis</taxon>
        <taxon>Microsporidia</taxon>
        <taxon>Edhazardia</taxon>
    </lineage>
</organism>
<proteinExistence type="predicted"/>
<feature type="transmembrane region" description="Helical" evidence="1">
    <location>
        <begin position="88"/>
        <end position="105"/>
    </location>
</feature>
<evidence type="ECO:0000313" key="3">
    <source>
        <dbReference type="Proteomes" id="UP000003163"/>
    </source>
</evidence>